<dbReference type="GO" id="GO:0043856">
    <property type="term" value="F:anti-sigma factor antagonist activity"/>
    <property type="evidence" value="ECO:0007669"/>
    <property type="project" value="TreeGrafter"/>
</dbReference>
<dbReference type="Pfam" id="PF01740">
    <property type="entry name" value="STAS"/>
    <property type="match status" value="1"/>
</dbReference>
<dbReference type="AlphaFoldDB" id="Q1N0N4"/>
<dbReference type="PIRSF" id="PIRSF029548">
    <property type="entry name" value="UCP029548"/>
    <property type="match status" value="1"/>
</dbReference>
<dbReference type="InterPro" id="IPR036513">
    <property type="entry name" value="STAS_dom_sf"/>
</dbReference>
<dbReference type="CDD" id="cd07043">
    <property type="entry name" value="STAS_anti-anti-sigma_factors"/>
    <property type="match status" value="1"/>
</dbReference>
<accession>Q1N0N4</accession>
<dbReference type="PROSITE" id="PS50801">
    <property type="entry name" value="STAS"/>
    <property type="match status" value="1"/>
</dbReference>
<dbReference type="InterPro" id="IPR014557">
    <property type="entry name" value="UCP029548_STAS-type"/>
</dbReference>
<evidence type="ECO:0000313" key="3">
    <source>
        <dbReference type="Proteomes" id="UP000004263"/>
    </source>
</evidence>
<gene>
    <name evidence="2" type="ORF">RED65_05414</name>
</gene>
<dbReference type="PANTHER" id="PTHR33495">
    <property type="entry name" value="ANTI-SIGMA FACTOR ANTAGONIST TM_1081-RELATED-RELATED"/>
    <property type="match status" value="1"/>
</dbReference>
<dbReference type="RefSeq" id="WP_007016400.1">
    <property type="nucleotide sequence ID" value="NZ_AAQH01000013.1"/>
</dbReference>
<proteinExistence type="predicted"/>
<feature type="domain" description="STAS" evidence="1">
    <location>
        <begin position="4"/>
        <end position="125"/>
    </location>
</feature>
<dbReference type="HOGENOM" id="CLU_130803_1_0_6"/>
<evidence type="ECO:0000313" key="2">
    <source>
        <dbReference type="EMBL" id="EAT11799.1"/>
    </source>
</evidence>
<dbReference type="PANTHER" id="PTHR33495:SF2">
    <property type="entry name" value="ANTI-SIGMA FACTOR ANTAGONIST TM_1081-RELATED"/>
    <property type="match status" value="1"/>
</dbReference>
<organism evidence="2 3">
    <name type="scientific">Bermanella marisrubri</name>
    <dbReference type="NCBI Taxonomy" id="207949"/>
    <lineage>
        <taxon>Bacteria</taxon>
        <taxon>Pseudomonadati</taxon>
        <taxon>Pseudomonadota</taxon>
        <taxon>Gammaproteobacteria</taxon>
        <taxon>Oceanospirillales</taxon>
        <taxon>Oceanospirillaceae</taxon>
        <taxon>Bermanella</taxon>
    </lineage>
</organism>
<name>Q1N0N4_9GAMM</name>
<keyword evidence="3" id="KW-1185">Reference proteome</keyword>
<protein>
    <submittedName>
        <fullName evidence="2">Anti-anti-sigma regulatory factor (Antagonist of anti-sigma factor)</fullName>
    </submittedName>
</protein>
<dbReference type="STRING" id="207949.RED65_05414"/>
<dbReference type="EMBL" id="AAQH01000013">
    <property type="protein sequence ID" value="EAT11799.1"/>
    <property type="molecule type" value="Genomic_DNA"/>
</dbReference>
<dbReference type="Proteomes" id="UP000004263">
    <property type="component" value="Unassembled WGS sequence"/>
</dbReference>
<dbReference type="OrthoDB" id="8685730at2"/>
<reference evidence="2 3" key="1">
    <citation type="submission" date="2006-03" db="EMBL/GenBank/DDBJ databases">
        <authorList>
            <person name="Pinhassi J."/>
            <person name="Pedros-Alio C."/>
            <person name="Ferriera S."/>
            <person name="Johnson J."/>
            <person name="Kravitz S."/>
            <person name="Halpern A."/>
            <person name="Remington K."/>
            <person name="Beeson K."/>
            <person name="Tran B."/>
            <person name="Rogers Y.-H."/>
            <person name="Friedman R."/>
            <person name="Venter J.C."/>
        </authorList>
    </citation>
    <scope>NUCLEOTIDE SEQUENCE [LARGE SCALE GENOMIC DNA]</scope>
    <source>
        <strain evidence="2 3">RED65</strain>
    </source>
</reference>
<dbReference type="Gene3D" id="3.30.750.24">
    <property type="entry name" value="STAS domain"/>
    <property type="match status" value="1"/>
</dbReference>
<dbReference type="SUPFAM" id="SSF52091">
    <property type="entry name" value="SpoIIaa-like"/>
    <property type="match status" value="1"/>
</dbReference>
<comment type="caution">
    <text evidence="2">The sequence shown here is derived from an EMBL/GenBank/DDBJ whole genome shotgun (WGS) entry which is preliminary data.</text>
</comment>
<evidence type="ECO:0000259" key="1">
    <source>
        <dbReference type="PROSITE" id="PS50801"/>
    </source>
</evidence>
<dbReference type="InterPro" id="IPR002645">
    <property type="entry name" value="STAS_dom"/>
</dbReference>
<sequence>MNPGKILVAQSQGIYIVKFLGDVRLNLCSTLDQYTDQMFADEFFKTVIIDLTETDCIDSTCLGQLAKISILYKEKYGQLPTIVSTRDDVNRILTSMGFDQVFYIVNELVSKVEYLEELPEQTVSEEQMKKQVLQAHKLLMDMNENNRDAFQDLVKSLEEN</sequence>